<dbReference type="PANTHER" id="PTHR43490">
    <property type="entry name" value="(+)-NEOMENTHOL DEHYDROGENASE"/>
    <property type="match status" value="1"/>
</dbReference>
<dbReference type="PROSITE" id="PS00061">
    <property type="entry name" value="ADH_SHORT"/>
    <property type="match status" value="1"/>
</dbReference>
<evidence type="ECO:0000313" key="6">
    <source>
        <dbReference type="EMBL" id="MBA4636659.1"/>
    </source>
</evidence>
<protein>
    <recommendedName>
        <fullName evidence="5">Short-chain dehydrogenase/reductase</fullName>
        <ecNumber evidence="5">1.1.1.-</ecNumber>
    </recommendedName>
</protein>
<reference evidence="6" key="2">
    <citation type="submission" date="2020-07" db="EMBL/GenBank/DDBJ databases">
        <authorList>
            <person name="Vera ALvarez R."/>
            <person name="Arias-Moreno D.M."/>
            <person name="Jimenez-Jacinto V."/>
            <person name="Jimenez-Bremont J.F."/>
            <person name="Swaminathan K."/>
            <person name="Moose S.P."/>
            <person name="Guerrero-Gonzalez M.L."/>
            <person name="Marino-Ramirez L."/>
            <person name="Landsman D."/>
            <person name="Rodriguez-Kessler M."/>
            <person name="Delgado-Sanchez P."/>
        </authorList>
    </citation>
    <scope>NUCLEOTIDE SEQUENCE</scope>
    <source>
        <tissue evidence="6">Cladode</tissue>
    </source>
</reference>
<dbReference type="AlphaFoldDB" id="A0A7C8Z8B4"/>
<organism evidence="6">
    <name type="scientific">Opuntia streptacantha</name>
    <name type="common">Prickly pear cactus</name>
    <name type="synonym">Opuntia cardona</name>
    <dbReference type="NCBI Taxonomy" id="393608"/>
    <lineage>
        <taxon>Eukaryota</taxon>
        <taxon>Viridiplantae</taxon>
        <taxon>Streptophyta</taxon>
        <taxon>Embryophyta</taxon>
        <taxon>Tracheophyta</taxon>
        <taxon>Spermatophyta</taxon>
        <taxon>Magnoliopsida</taxon>
        <taxon>eudicotyledons</taxon>
        <taxon>Gunneridae</taxon>
        <taxon>Pentapetalae</taxon>
        <taxon>Caryophyllales</taxon>
        <taxon>Cactineae</taxon>
        <taxon>Cactaceae</taxon>
        <taxon>Opuntioideae</taxon>
        <taxon>Opuntia</taxon>
    </lineage>
</organism>
<evidence type="ECO:0000256" key="4">
    <source>
        <dbReference type="RuleBase" id="RU000363"/>
    </source>
</evidence>
<dbReference type="PRINTS" id="PR00081">
    <property type="entry name" value="GDHRDH"/>
</dbReference>
<dbReference type="SUPFAM" id="SSF51735">
    <property type="entry name" value="NAD(P)-binding Rossmann-fold domains"/>
    <property type="match status" value="1"/>
</dbReference>
<dbReference type="EMBL" id="GISG01101379">
    <property type="protein sequence ID" value="MBA4636659.1"/>
    <property type="molecule type" value="Transcribed_RNA"/>
</dbReference>
<dbReference type="InterPro" id="IPR045313">
    <property type="entry name" value="CBR1-like"/>
</dbReference>
<evidence type="ECO:0000256" key="5">
    <source>
        <dbReference type="RuleBase" id="RU369024"/>
    </source>
</evidence>
<dbReference type="PRINTS" id="PR00080">
    <property type="entry name" value="SDRFAMILY"/>
</dbReference>
<dbReference type="PANTHER" id="PTHR43490:SF98">
    <property type="entry name" value="OS02G0640600 PROTEIN"/>
    <property type="match status" value="1"/>
</dbReference>
<keyword evidence="3 5" id="KW-0560">Oxidoreductase</keyword>
<accession>A0A7C8Z8B4</accession>
<name>A0A7C8Z8B4_OPUST</name>
<dbReference type="InterPro" id="IPR036291">
    <property type="entry name" value="NAD(P)-bd_dom_sf"/>
</dbReference>
<evidence type="ECO:0000256" key="1">
    <source>
        <dbReference type="ARBA" id="ARBA00006484"/>
    </source>
</evidence>
<sequence>MKIVVGVSLCKYFITDFSSTVFCSLPSFAPPTFAGAVMADEASNFLSETRYAVVTGANKGIGLEICRQLASQGVVVVLTARNESRGREAFENLKKSGIPSDSLEFHRLDVTDSSSIASLADFINAKFGKLDILVNNAGIAGFTADFDAMRAAGFGTPGVDPSKFSGMMKLTYELAEECIKTNYYGVKATTEALLPLLQLSDSPRIVNVSSSAGLLKNIPSERVRGILGNVESLTEETIDEVLNEFLKDFKEGSLETKGWPSFFPAYSVSKAALNAYTRILAKKYPSIIINCLCPGYVKTDINGNTGVLTVEEGGASCVRLALLPHGSPSGLFYFRNEVSSF</sequence>
<proteinExistence type="inferred from homology"/>
<dbReference type="FunFam" id="3.40.50.720:FF:000312">
    <property type="entry name" value="(+)-neomenthol dehydrogenase"/>
    <property type="match status" value="1"/>
</dbReference>
<dbReference type="Pfam" id="PF00106">
    <property type="entry name" value="adh_short"/>
    <property type="match status" value="2"/>
</dbReference>
<dbReference type="CDD" id="cd05324">
    <property type="entry name" value="carb_red_PTCR-like_SDR_c"/>
    <property type="match status" value="1"/>
</dbReference>
<dbReference type="GO" id="GO:0016020">
    <property type="term" value="C:membrane"/>
    <property type="evidence" value="ECO:0007669"/>
    <property type="project" value="TreeGrafter"/>
</dbReference>
<dbReference type="InterPro" id="IPR020904">
    <property type="entry name" value="Sc_DH/Rdtase_CS"/>
</dbReference>
<evidence type="ECO:0000256" key="2">
    <source>
        <dbReference type="ARBA" id="ARBA00022857"/>
    </source>
</evidence>
<reference evidence="6" key="1">
    <citation type="journal article" date="2013" name="J. Plant Res.">
        <title>Effect of fungi and light on seed germination of three Opuntia species from semiarid lands of central Mexico.</title>
        <authorList>
            <person name="Delgado-Sanchez P."/>
            <person name="Jimenez-Bremont J.F."/>
            <person name="Guerrero-Gonzalez Mde L."/>
            <person name="Flores J."/>
        </authorList>
    </citation>
    <scope>NUCLEOTIDE SEQUENCE</scope>
    <source>
        <tissue evidence="6">Cladode</tissue>
    </source>
</reference>
<comment type="similarity">
    <text evidence="1 4">Belongs to the short-chain dehydrogenases/reductases (SDR) family.</text>
</comment>
<evidence type="ECO:0000256" key="3">
    <source>
        <dbReference type="ARBA" id="ARBA00023002"/>
    </source>
</evidence>
<dbReference type="Gene3D" id="3.40.50.720">
    <property type="entry name" value="NAD(P)-binding Rossmann-like Domain"/>
    <property type="match status" value="1"/>
</dbReference>
<dbReference type="EC" id="1.1.1.-" evidence="5"/>
<keyword evidence="2 5" id="KW-0521">NADP</keyword>
<dbReference type="GO" id="GO:0016616">
    <property type="term" value="F:oxidoreductase activity, acting on the CH-OH group of donors, NAD or NADP as acceptor"/>
    <property type="evidence" value="ECO:0007669"/>
    <property type="project" value="InterPro"/>
</dbReference>
<dbReference type="InterPro" id="IPR002347">
    <property type="entry name" value="SDR_fam"/>
</dbReference>